<feature type="transmembrane region" description="Helical" evidence="8">
    <location>
        <begin position="28"/>
        <end position="47"/>
    </location>
</feature>
<name>A0AAW4BD46_VIBAN</name>
<dbReference type="EMBL" id="SCLC01000008">
    <property type="protein sequence ID" value="MBF4435384.1"/>
    <property type="molecule type" value="Genomic_DNA"/>
</dbReference>
<dbReference type="GO" id="GO:0005886">
    <property type="term" value="C:plasma membrane"/>
    <property type="evidence" value="ECO:0007669"/>
    <property type="project" value="UniProtKB-SubCell"/>
</dbReference>
<feature type="transmembrane region" description="Helical" evidence="8">
    <location>
        <begin position="82"/>
        <end position="105"/>
    </location>
</feature>
<feature type="transmembrane region" description="Helical" evidence="8">
    <location>
        <begin position="466"/>
        <end position="490"/>
    </location>
</feature>
<reference evidence="9" key="1">
    <citation type="journal article" date="2021" name="PeerJ">
        <title>Analysis of 44 Vibrio anguillarum genomes reveals high genetic diversity.</title>
        <authorList>
            <person name="Hansen M.J."/>
            <person name="Dalsgaard I."/>
        </authorList>
    </citation>
    <scope>NUCLEOTIDE SEQUENCE</scope>
    <source>
        <strain evidence="9">850617-1/1</strain>
    </source>
</reference>
<keyword evidence="3 8" id="KW-0813">Transport</keyword>
<keyword evidence="4" id="KW-1003">Cell membrane</keyword>
<evidence type="ECO:0000313" key="10">
    <source>
        <dbReference type="Proteomes" id="UP000786185"/>
    </source>
</evidence>
<proteinExistence type="inferred from homology"/>
<protein>
    <recommendedName>
        <fullName evidence="8">L-lactate permease</fullName>
    </recommendedName>
</protein>
<comment type="similarity">
    <text evidence="2 8">Belongs to the lactate permease family.</text>
</comment>
<comment type="function">
    <text evidence="8">Uptake of L-lactate across the membrane. Can also transport D-lactate and glycolate.</text>
</comment>
<evidence type="ECO:0000256" key="3">
    <source>
        <dbReference type="ARBA" id="ARBA00022448"/>
    </source>
</evidence>
<evidence type="ECO:0000256" key="4">
    <source>
        <dbReference type="ARBA" id="ARBA00022475"/>
    </source>
</evidence>
<dbReference type="GO" id="GO:0015295">
    <property type="term" value="F:solute:proton symporter activity"/>
    <property type="evidence" value="ECO:0007669"/>
    <property type="project" value="TreeGrafter"/>
</dbReference>
<feature type="transmembrane region" description="Helical" evidence="8">
    <location>
        <begin position="152"/>
        <end position="172"/>
    </location>
</feature>
<dbReference type="InterPro" id="IPR003804">
    <property type="entry name" value="Lactate_perm"/>
</dbReference>
<feature type="transmembrane region" description="Helical" evidence="8">
    <location>
        <begin position="392"/>
        <end position="409"/>
    </location>
</feature>
<feature type="transmembrane region" description="Helical" evidence="8">
    <location>
        <begin position="560"/>
        <end position="579"/>
    </location>
</feature>
<evidence type="ECO:0000256" key="1">
    <source>
        <dbReference type="ARBA" id="ARBA00004651"/>
    </source>
</evidence>
<evidence type="ECO:0000313" key="9">
    <source>
        <dbReference type="EMBL" id="MBF4435384.1"/>
    </source>
</evidence>
<feature type="transmembrane region" description="Helical" evidence="8">
    <location>
        <begin position="216"/>
        <end position="237"/>
    </location>
</feature>
<evidence type="ECO:0000256" key="7">
    <source>
        <dbReference type="ARBA" id="ARBA00023136"/>
    </source>
</evidence>
<gene>
    <name evidence="9" type="ORF">ERJ77_12825</name>
</gene>
<feature type="transmembrane region" description="Helical" evidence="8">
    <location>
        <begin position="258"/>
        <end position="278"/>
    </location>
</feature>
<dbReference type="PANTHER" id="PTHR30003">
    <property type="entry name" value="L-LACTATE PERMEASE"/>
    <property type="match status" value="1"/>
</dbReference>
<accession>A0AAW4BD46</accession>
<feature type="transmembrane region" description="Helical" evidence="8">
    <location>
        <begin position="502"/>
        <end position="524"/>
    </location>
</feature>
<dbReference type="GO" id="GO:0015129">
    <property type="term" value="F:lactate transmembrane transporter activity"/>
    <property type="evidence" value="ECO:0007669"/>
    <property type="project" value="UniProtKB-UniRule"/>
</dbReference>
<comment type="subcellular location">
    <subcellularLocation>
        <location evidence="8">Cell inner membrane</location>
        <topology evidence="8">Multi-pass membrane protein</topology>
    </subcellularLocation>
    <subcellularLocation>
        <location evidence="1">Cell membrane</location>
        <topology evidence="1">Multi-pass membrane protein</topology>
    </subcellularLocation>
</comment>
<evidence type="ECO:0000256" key="6">
    <source>
        <dbReference type="ARBA" id="ARBA00022989"/>
    </source>
</evidence>
<keyword evidence="5 8" id="KW-0812">Transmembrane</keyword>
<dbReference type="PANTHER" id="PTHR30003:SF0">
    <property type="entry name" value="GLYCOLATE PERMEASE GLCA-RELATED"/>
    <property type="match status" value="1"/>
</dbReference>
<keyword evidence="7 8" id="KW-0472">Membrane</keyword>
<evidence type="ECO:0000256" key="5">
    <source>
        <dbReference type="ARBA" id="ARBA00022692"/>
    </source>
</evidence>
<dbReference type="Proteomes" id="UP000786185">
    <property type="component" value="Unassembled WGS sequence"/>
</dbReference>
<dbReference type="NCBIfam" id="TIGR00795">
    <property type="entry name" value="lctP"/>
    <property type="match status" value="1"/>
</dbReference>
<comment type="caution">
    <text evidence="9">The sequence shown here is derived from an EMBL/GenBank/DDBJ whole genome shotgun (WGS) entry which is preliminary data.</text>
</comment>
<organism evidence="9 10">
    <name type="scientific">Vibrio anguillarum</name>
    <name type="common">Listonella anguillarum</name>
    <dbReference type="NCBI Taxonomy" id="55601"/>
    <lineage>
        <taxon>Bacteria</taxon>
        <taxon>Pseudomonadati</taxon>
        <taxon>Pseudomonadota</taxon>
        <taxon>Gammaproteobacteria</taxon>
        <taxon>Vibrionales</taxon>
        <taxon>Vibrionaceae</taxon>
        <taxon>Vibrio</taxon>
    </lineage>
</organism>
<feature type="transmembrane region" description="Helical" evidence="8">
    <location>
        <begin position="284"/>
        <end position="301"/>
    </location>
</feature>
<keyword evidence="6 8" id="KW-1133">Transmembrane helix</keyword>
<evidence type="ECO:0000256" key="8">
    <source>
        <dbReference type="RuleBase" id="RU365092"/>
    </source>
</evidence>
<dbReference type="Pfam" id="PF02652">
    <property type="entry name" value="Lactate_perm"/>
    <property type="match status" value="1"/>
</dbReference>
<feature type="transmembrane region" description="Helical" evidence="8">
    <location>
        <begin position="54"/>
        <end position="70"/>
    </location>
</feature>
<feature type="transmembrane region" description="Helical" evidence="8">
    <location>
        <begin position="429"/>
        <end position="446"/>
    </location>
</feature>
<dbReference type="AlphaFoldDB" id="A0AAW4BD46"/>
<evidence type="ECO:0000256" key="2">
    <source>
        <dbReference type="ARBA" id="ARBA00010100"/>
    </source>
</evidence>
<feature type="transmembrane region" description="Helical" evidence="8">
    <location>
        <begin position="339"/>
        <end position="359"/>
    </location>
</feature>
<sequence length="589" mass="62232">MSAPQLSYYLEIERRAHFTRKYPMNETLLALVAFSPIVAAAILLVGLNWPAKKAMPVAFALTVAIALTFWDMSANRVLASVLQGFGITISVLWIVFGAIFLLNTLKHTGAITTIRNGFTDVSADRRVQAIIIAWCFGSFIEGASGFGTPAAIAAPLLVAIGFPALAAVLMGMMIQSTPVSFGAVGTPIIVGVNKGLDTHNITETLISNGSSWDVYLQQITASVAITHAIIGTLMPVLMAMMLTRFFGKNKSWTEGLDILPFAIFSGLAFTVPYALTGVFLGPEFPSLIGGLISLALVVTAAKKGFLVPKSQWDFPEEKSWPAEWLGSLKIDIEEIKAKPMGLALAWTPYVLLAVILVASRVSSEFKSLLAGVSLSFNNILAETGISTAIQPLYLPGGILVFVALLAVILQSRSATPLIKAFGESSKTLIGAGFVLVFTIPMVRIFINSGVNGAELASMPVTTANFAAGLVGDAFPALSATVGALGAFIAGSNTVSNMMFSQFQFEVAQTLSISSVMIIALQAVGAAAGNMIAIHNVVAASATVGLLGQEGTTLRKTIIPTFYYLVMTGLIGLVVIYGFNMTDVLMTQQP</sequence>
<keyword evidence="8" id="KW-0997">Cell inner membrane</keyword>